<keyword evidence="5" id="KW-0339">Growth factor</keyword>
<evidence type="ECO:0000256" key="8">
    <source>
        <dbReference type="ARBA" id="ARBA00023180"/>
    </source>
</evidence>
<keyword evidence="7 9" id="KW-1015">Disulfide bond</keyword>
<dbReference type="GO" id="GO:0045840">
    <property type="term" value="P:positive regulation of mitotic nuclear division"/>
    <property type="evidence" value="ECO:0007669"/>
    <property type="project" value="TreeGrafter"/>
</dbReference>
<organism evidence="12 13">
    <name type="scientific">Poecilia formosa</name>
    <name type="common">Amazon molly</name>
    <name type="synonym">Limia formosa</name>
    <dbReference type="NCBI Taxonomy" id="48698"/>
    <lineage>
        <taxon>Eukaryota</taxon>
        <taxon>Metazoa</taxon>
        <taxon>Chordata</taxon>
        <taxon>Craniata</taxon>
        <taxon>Vertebrata</taxon>
        <taxon>Euteleostomi</taxon>
        <taxon>Actinopterygii</taxon>
        <taxon>Neopterygii</taxon>
        <taxon>Teleostei</taxon>
        <taxon>Neoteleostei</taxon>
        <taxon>Acanthomorphata</taxon>
        <taxon>Ovalentaria</taxon>
        <taxon>Atherinomorphae</taxon>
        <taxon>Cyprinodontiformes</taxon>
        <taxon>Poeciliidae</taxon>
        <taxon>Poeciliinae</taxon>
        <taxon>Poecilia</taxon>
    </lineage>
</organism>
<dbReference type="PROSITE" id="PS50026">
    <property type="entry name" value="EGF_3"/>
    <property type="match status" value="1"/>
</dbReference>
<evidence type="ECO:0000256" key="7">
    <source>
        <dbReference type="ARBA" id="ARBA00023157"/>
    </source>
</evidence>
<evidence type="ECO:0000313" key="13">
    <source>
        <dbReference type="Proteomes" id="UP000028760"/>
    </source>
</evidence>
<evidence type="ECO:0000256" key="6">
    <source>
        <dbReference type="ARBA" id="ARBA00023136"/>
    </source>
</evidence>
<dbReference type="OMA" id="CMYPQDS"/>
<dbReference type="EMBL" id="AYCK01007196">
    <property type="status" value="NOT_ANNOTATED_CDS"/>
    <property type="molecule type" value="Genomic_DNA"/>
</dbReference>
<evidence type="ECO:0000256" key="1">
    <source>
        <dbReference type="ARBA" id="ARBA00004479"/>
    </source>
</evidence>
<keyword evidence="8" id="KW-0325">Glycoprotein</keyword>
<dbReference type="KEGG" id="pfor:103142045"/>
<dbReference type="eggNOG" id="ENOG502S4QW">
    <property type="taxonomic scope" value="Eukaryota"/>
</dbReference>
<feature type="domain" description="EGF-like" evidence="11">
    <location>
        <begin position="78"/>
        <end position="119"/>
    </location>
</feature>
<reference evidence="12" key="2">
    <citation type="submission" date="2025-08" db="UniProtKB">
        <authorList>
            <consortium name="Ensembl"/>
        </authorList>
    </citation>
    <scope>IDENTIFICATION</scope>
</reference>
<dbReference type="GO" id="GO:0008284">
    <property type="term" value="P:positive regulation of cell population proliferation"/>
    <property type="evidence" value="ECO:0007669"/>
    <property type="project" value="TreeGrafter"/>
</dbReference>
<protein>
    <submittedName>
        <fullName evidence="12">Epigen-like</fullName>
    </submittedName>
</protein>
<accession>A0A087Y1P0</accession>
<evidence type="ECO:0000256" key="10">
    <source>
        <dbReference type="SAM" id="Phobius"/>
    </source>
</evidence>
<dbReference type="GO" id="GO:0005154">
    <property type="term" value="F:epidermal growth factor receptor binding"/>
    <property type="evidence" value="ECO:0007669"/>
    <property type="project" value="TreeGrafter"/>
</dbReference>
<evidence type="ECO:0000256" key="5">
    <source>
        <dbReference type="ARBA" id="ARBA00023030"/>
    </source>
</evidence>
<evidence type="ECO:0000256" key="2">
    <source>
        <dbReference type="ARBA" id="ARBA00022536"/>
    </source>
</evidence>
<dbReference type="PROSITE" id="PS00022">
    <property type="entry name" value="EGF_1"/>
    <property type="match status" value="1"/>
</dbReference>
<dbReference type="RefSeq" id="XP_007557966.1">
    <property type="nucleotide sequence ID" value="XM_007557904.2"/>
</dbReference>
<dbReference type="GO" id="GO:0005615">
    <property type="term" value="C:extracellular space"/>
    <property type="evidence" value="ECO:0007669"/>
    <property type="project" value="TreeGrafter"/>
</dbReference>
<dbReference type="Ensembl" id="ENSPFOT00000011960.1">
    <property type="protein sequence ID" value="ENSPFOP00000011943.1"/>
    <property type="gene ID" value="ENSPFOG00000011970.1"/>
</dbReference>
<comment type="subcellular location">
    <subcellularLocation>
        <location evidence="1">Membrane</location>
        <topology evidence="1">Single-pass type I membrane protein</topology>
    </subcellularLocation>
</comment>
<keyword evidence="4 10" id="KW-1133">Transmembrane helix</keyword>
<reference evidence="13" key="1">
    <citation type="submission" date="2013-10" db="EMBL/GenBank/DDBJ databases">
        <authorList>
            <person name="Schartl M."/>
            <person name="Warren W."/>
        </authorList>
    </citation>
    <scope>NUCLEOTIDE SEQUENCE [LARGE SCALE GENOMIC DNA]</scope>
    <source>
        <strain evidence="13">female</strain>
    </source>
</reference>
<evidence type="ECO:0000256" key="3">
    <source>
        <dbReference type="ARBA" id="ARBA00022692"/>
    </source>
</evidence>
<dbReference type="GO" id="GO:0016020">
    <property type="term" value="C:membrane"/>
    <property type="evidence" value="ECO:0007669"/>
    <property type="project" value="UniProtKB-SubCell"/>
</dbReference>
<dbReference type="Proteomes" id="UP000028760">
    <property type="component" value="Unassembled WGS sequence"/>
</dbReference>
<dbReference type="Gene3D" id="2.10.25.10">
    <property type="entry name" value="Laminin"/>
    <property type="match status" value="1"/>
</dbReference>
<keyword evidence="2 9" id="KW-0245">EGF-like domain</keyword>
<dbReference type="PANTHER" id="PTHR10740:SF10">
    <property type="entry name" value="EPIGEN"/>
    <property type="match status" value="1"/>
</dbReference>
<dbReference type="STRING" id="48698.ENSPFOP00000011943"/>
<evidence type="ECO:0000259" key="11">
    <source>
        <dbReference type="PROSITE" id="PS50026"/>
    </source>
</evidence>
<dbReference type="OrthoDB" id="9411915at2759"/>
<dbReference type="PANTHER" id="PTHR10740">
    <property type="entry name" value="TRANSFORMING GROWTH FACTOR ALPHA"/>
    <property type="match status" value="1"/>
</dbReference>
<feature type="transmembrane region" description="Helical" evidence="10">
    <location>
        <begin position="136"/>
        <end position="158"/>
    </location>
</feature>
<dbReference type="AlphaFoldDB" id="A0A087Y1P0"/>
<reference evidence="12" key="3">
    <citation type="submission" date="2025-09" db="UniProtKB">
        <authorList>
            <consortium name="Ensembl"/>
        </authorList>
    </citation>
    <scope>IDENTIFICATION</scope>
</reference>
<evidence type="ECO:0000256" key="4">
    <source>
        <dbReference type="ARBA" id="ARBA00022989"/>
    </source>
</evidence>
<dbReference type="GO" id="GO:0008083">
    <property type="term" value="F:growth factor activity"/>
    <property type="evidence" value="ECO:0007669"/>
    <property type="project" value="UniProtKB-KW"/>
</dbReference>
<feature type="disulfide bond" evidence="9">
    <location>
        <begin position="90"/>
        <end position="107"/>
    </location>
</feature>
<dbReference type="GeneID" id="103142045"/>
<keyword evidence="3 10" id="KW-0812">Transmembrane</keyword>
<dbReference type="GO" id="GO:0007173">
    <property type="term" value="P:epidermal growth factor receptor signaling pathway"/>
    <property type="evidence" value="ECO:0007669"/>
    <property type="project" value="TreeGrafter"/>
</dbReference>
<dbReference type="SUPFAM" id="SSF57196">
    <property type="entry name" value="EGF/Laminin"/>
    <property type="match status" value="1"/>
</dbReference>
<evidence type="ECO:0000256" key="9">
    <source>
        <dbReference type="PROSITE-ProRule" id="PRU00076"/>
    </source>
</evidence>
<keyword evidence="13" id="KW-1185">Reference proteome</keyword>
<sequence>MSRKNISLTEDNMSTQRQTFLRKVPTFTVTVLLLLATTGKSEVLSDATLTTVSPSFLNSSLTAQTVNSTTDQSKVQHSVRPCGAENQKYCLNDGKCIYPQDSLKPSCICMPSHSGPRCEIFIFTGLTYRPLTMDKIIPIFFGCVMISIILGLVVCCFIKRRCIKSAPLIKAAASETSV</sequence>
<feature type="disulfide bond" evidence="9">
    <location>
        <begin position="109"/>
        <end position="118"/>
    </location>
</feature>
<keyword evidence="6 10" id="KW-0472">Membrane</keyword>
<name>A0A087Y1P0_POEFO</name>
<dbReference type="GeneTree" id="ENSGT00730000113053"/>
<dbReference type="InterPro" id="IPR000742">
    <property type="entry name" value="EGF"/>
</dbReference>
<comment type="caution">
    <text evidence="9">Lacks conserved residue(s) required for the propagation of feature annotation.</text>
</comment>
<evidence type="ECO:0000313" key="12">
    <source>
        <dbReference type="Ensembl" id="ENSPFOP00000011943.1"/>
    </source>
</evidence>
<proteinExistence type="predicted"/>